<evidence type="ECO:0000313" key="2">
    <source>
        <dbReference type="Proteomes" id="UP000683925"/>
    </source>
</evidence>
<dbReference type="EMBL" id="CAJJDP010000128">
    <property type="protein sequence ID" value="CAD8202691.1"/>
    <property type="molecule type" value="Genomic_DNA"/>
</dbReference>
<comment type="caution">
    <text evidence="1">The sequence shown here is derived from an EMBL/GenBank/DDBJ whole genome shotgun (WGS) entry which is preliminary data.</text>
</comment>
<gene>
    <name evidence="1" type="ORF">POCTA_138.1.T1280029</name>
</gene>
<protein>
    <submittedName>
        <fullName evidence="1">Uncharacterized protein</fullName>
    </submittedName>
</protein>
<proteinExistence type="predicted"/>
<evidence type="ECO:0000313" key="1">
    <source>
        <dbReference type="EMBL" id="CAD8202691.1"/>
    </source>
</evidence>
<keyword evidence="2" id="KW-1185">Reference proteome</keyword>
<reference evidence="1" key="1">
    <citation type="submission" date="2021-01" db="EMBL/GenBank/DDBJ databases">
        <authorList>
            <consortium name="Genoscope - CEA"/>
            <person name="William W."/>
        </authorList>
    </citation>
    <scope>NUCLEOTIDE SEQUENCE</scope>
</reference>
<dbReference type="AlphaFoldDB" id="A0A8S1XNI0"/>
<name>A0A8S1XNI0_PAROT</name>
<dbReference type="Proteomes" id="UP000683925">
    <property type="component" value="Unassembled WGS sequence"/>
</dbReference>
<organism evidence="1 2">
    <name type="scientific">Paramecium octaurelia</name>
    <dbReference type="NCBI Taxonomy" id="43137"/>
    <lineage>
        <taxon>Eukaryota</taxon>
        <taxon>Sar</taxon>
        <taxon>Alveolata</taxon>
        <taxon>Ciliophora</taxon>
        <taxon>Intramacronucleata</taxon>
        <taxon>Oligohymenophorea</taxon>
        <taxon>Peniculida</taxon>
        <taxon>Parameciidae</taxon>
        <taxon>Paramecium</taxon>
    </lineage>
</organism>
<accession>A0A8S1XNI0</accession>
<sequence>MMNQNKNTMTKLIRINNWIIKSKTRTSHQRLIGKAYVDPPKAQQHHQKQLL</sequence>